<sequence length="117" mass="13079">MYQNSIKEFNQTTLSPVAFKLTSFQQGFLQSRANWEISLNTDPCQPSKTMVLTGYDIIQHGFIPSLGWASIDTHVIWPDAIDAKLKQVFGQQEPLSIHSKVSLLGNISTTFKSPNAH</sequence>
<organism evidence="1 2">
    <name type="scientific">Rhizobium hidalgonense</name>
    <dbReference type="NCBI Taxonomy" id="1538159"/>
    <lineage>
        <taxon>Bacteria</taxon>
        <taxon>Pseudomonadati</taxon>
        <taxon>Pseudomonadota</taxon>
        <taxon>Alphaproteobacteria</taxon>
        <taxon>Hyphomicrobiales</taxon>
        <taxon>Rhizobiaceae</taxon>
        <taxon>Rhizobium/Agrobacterium group</taxon>
        <taxon>Rhizobium</taxon>
    </lineage>
</organism>
<gene>
    <name evidence="1" type="ORF">RJJ65_39715</name>
</gene>
<proteinExistence type="predicted"/>
<dbReference type="RefSeq" id="WP_310866682.1">
    <property type="nucleotide sequence ID" value="NZ_JAVLSF010001079.1"/>
</dbReference>
<dbReference type="AlphaFoldDB" id="A0AAJ2H4D2"/>
<dbReference type="EMBL" id="JAVLSF010001079">
    <property type="protein sequence ID" value="MDR9778674.1"/>
    <property type="molecule type" value="Genomic_DNA"/>
</dbReference>
<comment type="caution">
    <text evidence="1">The sequence shown here is derived from an EMBL/GenBank/DDBJ whole genome shotgun (WGS) entry which is preliminary data.</text>
</comment>
<protein>
    <submittedName>
        <fullName evidence="1">DUF945 family protein</fullName>
    </submittedName>
</protein>
<reference evidence="1" key="1">
    <citation type="submission" date="2023-04" db="EMBL/GenBank/DDBJ databases">
        <title>Genomic characterization of faba bean (Vicia faba) microsymbionts in Mexican soils.</title>
        <authorList>
            <person name="Rivera Orduna F.N."/>
            <person name="Guevara-Luna J."/>
            <person name="Yan J."/>
            <person name="Arroyo-Herrera I."/>
            <person name="Li Y."/>
            <person name="Vasquez-Murrieta M.S."/>
            <person name="Wang E.T."/>
        </authorList>
    </citation>
    <scope>NUCLEOTIDE SEQUENCE</scope>
    <source>
        <strain evidence="1">CH26</strain>
    </source>
</reference>
<evidence type="ECO:0000313" key="1">
    <source>
        <dbReference type="EMBL" id="MDR9778674.1"/>
    </source>
</evidence>
<feature type="non-terminal residue" evidence="1">
    <location>
        <position position="117"/>
    </location>
</feature>
<dbReference type="InterPro" id="IPR010352">
    <property type="entry name" value="DUF945"/>
</dbReference>
<name>A0AAJ2H4D2_9HYPH</name>
<dbReference type="Pfam" id="PF06097">
    <property type="entry name" value="DUF945"/>
    <property type="match status" value="1"/>
</dbReference>
<accession>A0AAJ2H4D2</accession>
<dbReference type="Proteomes" id="UP001268610">
    <property type="component" value="Unassembled WGS sequence"/>
</dbReference>
<evidence type="ECO:0000313" key="2">
    <source>
        <dbReference type="Proteomes" id="UP001268610"/>
    </source>
</evidence>